<keyword evidence="1" id="KW-0548">Nucleotidyltransferase</keyword>
<evidence type="ECO:0000313" key="1">
    <source>
        <dbReference type="EMBL" id="RNA06725.1"/>
    </source>
</evidence>
<accession>A0A3M7Q730</accession>
<sequence>MVVEHTFKVSDGCTTNTLDLILTTCEKRVTNIVNKPPLGGLNRVHTVLSWMFKTINNLAKMFDSRSYNFFRGDYYLFMNNLKSIDWESSLENKDVDYCYEFFLNYCYDFFTAIYAQV</sequence>
<protein>
    <submittedName>
        <fullName evidence="1">RNA-directed DNA polymerase from mobile element jockey-like</fullName>
    </submittedName>
</protein>
<gene>
    <name evidence="1" type="ORF">BpHYR1_018160</name>
</gene>
<dbReference type="OrthoDB" id="8069600at2759"/>
<keyword evidence="2" id="KW-1185">Reference proteome</keyword>
<name>A0A3M7Q730_BRAPC</name>
<evidence type="ECO:0000313" key="2">
    <source>
        <dbReference type="Proteomes" id="UP000276133"/>
    </source>
</evidence>
<keyword evidence="1" id="KW-0808">Transferase</keyword>
<proteinExistence type="predicted"/>
<reference evidence="1 2" key="1">
    <citation type="journal article" date="2018" name="Sci. Rep.">
        <title>Genomic signatures of local adaptation to the degree of environmental predictability in rotifers.</title>
        <authorList>
            <person name="Franch-Gras L."/>
            <person name="Hahn C."/>
            <person name="Garcia-Roger E.M."/>
            <person name="Carmona M.J."/>
            <person name="Serra M."/>
            <person name="Gomez A."/>
        </authorList>
    </citation>
    <scope>NUCLEOTIDE SEQUENCE [LARGE SCALE GENOMIC DNA]</scope>
    <source>
        <strain evidence="1">HYR1</strain>
    </source>
</reference>
<dbReference type="GO" id="GO:0003964">
    <property type="term" value="F:RNA-directed DNA polymerase activity"/>
    <property type="evidence" value="ECO:0007669"/>
    <property type="project" value="UniProtKB-KW"/>
</dbReference>
<organism evidence="1 2">
    <name type="scientific">Brachionus plicatilis</name>
    <name type="common">Marine rotifer</name>
    <name type="synonym">Brachionus muelleri</name>
    <dbReference type="NCBI Taxonomy" id="10195"/>
    <lineage>
        <taxon>Eukaryota</taxon>
        <taxon>Metazoa</taxon>
        <taxon>Spiralia</taxon>
        <taxon>Gnathifera</taxon>
        <taxon>Rotifera</taxon>
        <taxon>Eurotatoria</taxon>
        <taxon>Monogononta</taxon>
        <taxon>Pseudotrocha</taxon>
        <taxon>Ploima</taxon>
        <taxon>Brachionidae</taxon>
        <taxon>Brachionus</taxon>
    </lineage>
</organism>
<dbReference type="Proteomes" id="UP000276133">
    <property type="component" value="Unassembled WGS sequence"/>
</dbReference>
<dbReference type="EMBL" id="REGN01007300">
    <property type="protein sequence ID" value="RNA06725.1"/>
    <property type="molecule type" value="Genomic_DNA"/>
</dbReference>
<dbReference type="AlphaFoldDB" id="A0A3M7Q730"/>
<keyword evidence="1" id="KW-0695">RNA-directed DNA polymerase</keyword>
<comment type="caution">
    <text evidence="1">The sequence shown here is derived from an EMBL/GenBank/DDBJ whole genome shotgun (WGS) entry which is preliminary data.</text>
</comment>